<dbReference type="EMBL" id="LEKV01004309">
    <property type="protein sequence ID" value="KVH96433.1"/>
    <property type="molecule type" value="Genomic_DNA"/>
</dbReference>
<keyword evidence="2" id="KW-1185">Reference proteome</keyword>
<sequence length="87" mass="10784">LLVQKIESNRAVWLLYRWFFHLQVNTLSQKLEIYKLYLCIQMVFSYRWFSRMFDKSYLEPSFSCFFRPFQWRLSLNVTVTVDHGFLL</sequence>
<feature type="non-terminal residue" evidence="1">
    <location>
        <position position="87"/>
    </location>
</feature>
<organism evidence="1 2">
    <name type="scientific">Cynara cardunculus var. scolymus</name>
    <name type="common">Globe artichoke</name>
    <name type="synonym">Cynara scolymus</name>
    <dbReference type="NCBI Taxonomy" id="59895"/>
    <lineage>
        <taxon>Eukaryota</taxon>
        <taxon>Viridiplantae</taxon>
        <taxon>Streptophyta</taxon>
        <taxon>Embryophyta</taxon>
        <taxon>Tracheophyta</taxon>
        <taxon>Spermatophyta</taxon>
        <taxon>Magnoliopsida</taxon>
        <taxon>eudicotyledons</taxon>
        <taxon>Gunneridae</taxon>
        <taxon>Pentapetalae</taxon>
        <taxon>asterids</taxon>
        <taxon>campanulids</taxon>
        <taxon>Asterales</taxon>
        <taxon>Asteraceae</taxon>
        <taxon>Carduoideae</taxon>
        <taxon>Cardueae</taxon>
        <taxon>Carduinae</taxon>
        <taxon>Cynara</taxon>
    </lineage>
</organism>
<name>A0A103XT96_CYNCS</name>
<evidence type="ECO:0000313" key="2">
    <source>
        <dbReference type="Proteomes" id="UP000243975"/>
    </source>
</evidence>
<protein>
    <submittedName>
        <fullName evidence="1">Uncharacterized protein</fullName>
    </submittedName>
</protein>
<dbReference type="Gramene" id="KVH96433">
    <property type="protein sequence ID" value="KVH96433"/>
    <property type="gene ID" value="Ccrd_001481"/>
</dbReference>
<comment type="caution">
    <text evidence="1">The sequence shown here is derived from an EMBL/GenBank/DDBJ whole genome shotgun (WGS) entry which is preliminary data.</text>
</comment>
<evidence type="ECO:0000313" key="1">
    <source>
        <dbReference type="EMBL" id="KVH96433.1"/>
    </source>
</evidence>
<reference evidence="1 2" key="1">
    <citation type="journal article" date="2016" name="Sci. Rep.">
        <title>The genome sequence of the outbreeding globe artichoke constructed de novo incorporating a phase-aware low-pass sequencing strategy of F1 progeny.</title>
        <authorList>
            <person name="Scaglione D."/>
            <person name="Reyes-Chin-Wo S."/>
            <person name="Acquadro A."/>
            <person name="Froenicke L."/>
            <person name="Portis E."/>
            <person name="Beitel C."/>
            <person name="Tirone M."/>
            <person name="Mauro R."/>
            <person name="Lo Monaco A."/>
            <person name="Mauromicale G."/>
            <person name="Faccioli P."/>
            <person name="Cattivelli L."/>
            <person name="Rieseberg L."/>
            <person name="Michelmore R."/>
            <person name="Lanteri S."/>
        </authorList>
    </citation>
    <scope>NUCLEOTIDE SEQUENCE [LARGE SCALE GENOMIC DNA]</scope>
    <source>
        <strain evidence="1">2C</strain>
    </source>
</reference>
<gene>
    <name evidence="1" type="ORF">Ccrd_001481</name>
</gene>
<accession>A0A103XT96</accession>
<dbReference type="Proteomes" id="UP000243975">
    <property type="component" value="Unassembled WGS sequence"/>
</dbReference>
<proteinExistence type="predicted"/>
<dbReference type="AlphaFoldDB" id="A0A103XT96"/>